<gene>
    <name evidence="1" type="primary">FABP4</name>
    <name evidence="1" type="ORF">SPIL2461_LOCUS13385</name>
</gene>
<name>A0A812TBT2_SYMPI</name>
<feature type="non-terminal residue" evidence="1">
    <location>
        <position position="1"/>
    </location>
</feature>
<accession>A0A812TBT2</accession>
<dbReference type="SUPFAM" id="SSF50814">
    <property type="entry name" value="Lipocalins"/>
    <property type="match status" value="1"/>
</dbReference>
<evidence type="ECO:0000313" key="2">
    <source>
        <dbReference type="Proteomes" id="UP000649617"/>
    </source>
</evidence>
<organism evidence="1 2">
    <name type="scientific">Symbiodinium pilosum</name>
    <name type="common">Dinoflagellate</name>
    <dbReference type="NCBI Taxonomy" id="2952"/>
    <lineage>
        <taxon>Eukaryota</taxon>
        <taxon>Sar</taxon>
        <taxon>Alveolata</taxon>
        <taxon>Dinophyceae</taxon>
        <taxon>Suessiales</taxon>
        <taxon>Symbiodiniaceae</taxon>
        <taxon>Symbiodinium</taxon>
    </lineage>
</organism>
<dbReference type="AlphaFoldDB" id="A0A812TBT2"/>
<proteinExistence type="predicted"/>
<reference evidence="1" key="1">
    <citation type="submission" date="2021-02" db="EMBL/GenBank/DDBJ databases">
        <authorList>
            <person name="Dougan E. K."/>
            <person name="Rhodes N."/>
            <person name="Thang M."/>
            <person name="Chan C."/>
        </authorList>
    </citation>
    <scope>NUCLEOTIDE SEQUENCE</scope>
</reference>
<protein>
    <submittedName>
        <fullName evidence="1">FABP4 protein</fullName>
    </submittedName>
</protein>
<keyword evidence="2" id="KW-1185">Reference proteome</keyword>
<dbReference type="InterPro" id="IPR012674">
    <property type="entry name" value="Calycin"/>
</dbReference>
<dbReference type="EMBL" id="CAJNIZ010029113">
    <property type="protein sequence ID" value="CAE7513529.1"/>
    <property type="molecule type" value="Genomic_DNA"/>
</dbReference>
<dbReference type="Gene3D" id="2.40.128.20">
    <property type="match status" value="1"/>
</dbReference>
<dbReference type="Proteomes" id="UP000649617">
    <property type="component" value="Unassembled WGS sequence"/>
</dbReference>
<sequence>DSVEGDIDKIMEDLGVGYMTRTMMYAWGYGVDELEFEVTQSGDTIHLSAKTPIGDKECTILAHGAEFDYTEPSTDEEMKATAFWEGPVLVLKTDKEESRRFIDDYGNLVLETTTCSGAKAVRTMRRK</sequence>
<comment type="caution">
    <text evidence="1">The sequence shown here is derived from an EMBL/GenBank/DDBJ whole genome shotgun (WGS) entry which is preliminary data.</text>
</comment>
<evidence type="ECO:0000313" key="1">
    <source>
        <dbReference type="EMBL" id="CAE7513529.1"/>
    </source>
</evidence>
<dbReference type="OrthoDB" id="424078at2759"/>